<dbReference type="InterPro" id="IPR002068">
    <property type="entry name" value="A-crystallin/Hsp20_dom"/>
</dbReference>
<feature type="domain" description="SHSP" evidence="5">
    <location>
        <begin position="133"/>
        <end position="250"/>
    </location>
</feature>
<name>A0AAX6HLK6_IRIPA</name>
<dbReference type="EMBL" id="JANAVB010008599">
    <property type="protein sequence ID" value="KAJ6841444.1"/>
    <property type="molecule type" value="Genomic_DNA"/>
</dbReference>
<dbReference type="Proteomes" id="UP001140949">
    <property type="component" value="Unassembled WGS sequence"/>
</dbReference>
<keyword evidence="1 6" id="KW-0346">Stress response</keyword>
<evidence type="ECO:0000256" key="1">
    <source>
        <dbReference type="ARBA" id="ARBA00023016"/>
    </source>
</evidence>
<dbReference type="Gene3D" id="2.60.40.790">
    <property type="match status" value="1"/>
</dbReference>
<comment type="caution">
    <text evidence="6">The sequence shown here is derived from an EMBL/GenBank/DDBJ whole genome shotgun (WGS) entry which is preliminary data.</text>
</comment>
<dbReference type="GO" id="GO:0009408">
    <property type="term" value="P:response to heat"/>
    <property type="evidence" value="ECO:0007669"/>
    <property type="project" value="InterPro"/>
</dbReference>
<feature type="compositionally biased region" description="Low complexity" evidence="4">
    <location>
        <begin position="67"/>
        <end position="77"/>
    </location>
</feature>
<dbReference type="CDD" id="cd06464">
    <property type="entry name" value="ACD_sHsps-like"/>
    <property type="match status" value="1"/>
</dbReference>
<feature type="region of interest" description="Disordered" evidence="4">
    <location>
        <begin position="67"/>
        <end position="91"/>
    </location>
</feature>
<sequence>MASASALALSNVNSTLSTYRNGKAFFFSPEPRSGGGGVRCFPKRMVVSMTAAGTNGRDSLDHLQRVVGKPKQQQQQQPRRRVPQSNPIGLWDRFPSARTVQQMMDTMERIMEDPFAYSTEAYPSLSAEENVGNYRRGGRTPWEIKEGEGEYRMRFDMPGMTRKDVKVWVEERLLVVRAEKLAPQKEEGEAGEAAAAEEWPASSYGRYNSRIALPDNVEVEKIKAEVKDGVLYITIPKVLASSKVLDIDVQ</sequence>
<evidence type="ECO:0000256" key="4">
    <source>
        <dbReference type="SAM" id="MobiDB-lite"/>
    </source>
</evidence>
<evidence type="ECO:0000313" key="7">
    <source>
        <dbReference type="Proteomes" id="UP001140949"/>
    </source>
</evidence>
<dbReference type="SUPFAM" id="SSF49764">
    <property type="entry name" value="HSP20-like chaperones"/>
    <property type="match status" value="1"/>
</dbReference>
<dbReference type="PANTHER" id="PTHR46733:SF2">
    <property type="entry name" value="25.3 KDA HEAT SHOCK PROTEIN, CHLOROPLASTIC-LIKE"/>
    <property type="match status" value="1"/>
</dbReference>
<dbReference type="Pfam" id="PF00011">
    <property type="entry name" value="HSP20"/>
    <property type="match status" value="1"/>
</dbReference>
<reference evidence="6" key="2">
    <citation type="submission" date="2023-04" db="EMBL/GenBank/DDBJ databases">
        <authorList>
            <person name="Bruccoleri R.E."/>
            <person name="Oakeley E.J."/>
            <person name="Faust A.-M."/>
            <person name="Dessus-Babus S."/>
            <person name="Altorfer M."/>
            <person name="Burckhardt D."/>
            <person name="Oertli M."/>
            <person name="Naumann U."/>
            <person name="Petersen F."/>
            <person name="Wong J."/>
        </authorList>
    </citation>
    <scope>NUCLEOTIDE SEQUENCE</scope>
    <source>
        <strain evidence="6">GSM-AAB239-AS_SAM_17_03QT</strain>
        <tissue evidence="6">Leaf</tissue>
    </source>
</reference>
<proteinExistence type="inferred from homology"/>
<evidence type="ECO:0000313" key="6">
    <source>
        <dbReference type="EMBL" id="KAJ6841444.1"/>
    </source>
</evidence>
<reference evidence="6" key="1">
    <citation type="journal article" date="2023" name="GigaByte">
        <title>Genome assembly of the bearded iris, Iris pallida Lam.</title>
        <authorList>
            <person name="Bruccoleri R.E."/>
            <person name="Oakeley E.J."/>
            <person name="Faust A.M.E."/>
            <person name="Altorfer M."/>
            <person name="Dessus-Babus S."/>
            <person name="Burckhardt D."/>
            <person name="Oertli M."/>
            <person name="Naumann U."/>
            <person name="Petersen F."/>
            <person name="Wong J."/>
        </authorList>
    </citation>
    <scope>NUCLEOTIDE SEQUENCE</scope>
    <source>
        <strain evidence="6">GSM-AAB239-AS_SAM_17_03QT</strain>
    </source>
</reference>
<dbReference type="InterPro" id="IPR044587">
    <property type="entry name" value="HSP21-like"/>
</dbReference>
<gene>
    <name evidence="6" type="ORF">M6B38_306155</name>
</gene>
<dbReference type="PROSITE" id="PS01031">
    <property type="entry name" value="SHSP"/>
    <property type="match status" value="1"/>
</dbReference>
<dbReference type="AlphaFoldDB" id="A0AAX6HLK6"/>
<comment type="similarity">
    <text evidence="2 3">Belongs to the small heat shock protein (HSP20) family.</text>
</comment>
<organism evidence="6 7">
    <name type="scientific">Iris pallida</name>
    <name type="common">Sweet iris</name>
    <dbReference type="NCBI Taxonomy" id="29817"/>
    <lineage>
        <taxon>Eukaryota</taxon>
        <taxon>Viridiplantae</taxon>
        <taxon>Streptophyta</taxon>
        <taxon>Embryophyta</taxon>
        <taxon>Tracheophyta</taxon>
        <taxon>Spermatophyta</taxon>
        <taxon>Magnoliopsida</taxon>
        <taxon>Liliopsida</taxon>
        <taxon>Asparagales</taxon>
        <taxon>Iridaceae</taxon>
        <taxon>Iridoideae</taxon>
        <taxon>Irideae</taxon>
        <taxon>Iris</taxon>
    </lineage>
</organism>
<dbReference type="PANTHER" id="PTHR46733">
    <property type="entry name" value="26.5 KDA HEAT SHOCK PROTEIN, MITOCHONDRIAL"/>
    <property type="match status" value="1"/>
</dbReference>
<evidence type="ECO:0000259" key="5">
    <source>
        <dbReference type="PROSITE" id="PS01031"/>
    </source>
</evidence>
<evidence type="ECO:0000256" key="2">
    <source>
        <dbReference type="PROSITE-ProRule" id="PRU00285"/>
    </source>
</evidence>
<evidence type="ECO:0000256" key="3">
    <source>
        <dbReference type="RuleBase" id="RU003616"/>
    </source>
</evidence>
<accession>A0AAX6HLK6</accession>
<protein>
    <submittedName>
        <fullName evidence="6">Small heat shock protein, chloroplastic isoform X2</fullName>
    </submittedName>
</protein>
<keyword evidence="7" id="KW-1185">Reference proteome</keyword>
<dbReference type="InterPro" id="IPR008978">
    <property type="entry name" value="HSP20-like_chaperone"/>
</dbReference>